<evidence type="ECO:0000313" key="1">
    <source>
        <dbReference type="EMBL" id="NBE06627.1"/>
    </source>
</evidence>
<protein>
    <submittedName>
        <fullName evidence="1">Uncharacterized protein</fullName>
    </submittedName>
</protein>
<name>A0ABW9Y2I9_9RHOB</name>
<dbReference type="RefSeq" id="WP_161765607.1">
    <property type="nucleotide sequence ID" value="NZ_JAAATW010000001.1"/>
</dbReference>
<keyword evidence="2" id="KW-1185">Reference proteome</keyword>
<proteinExistence type="predicted"/>
<dbReference type="Proteomes" id="UP001517376">
    <property type="component" value="Unassembled WGS sequence"/>
</dbReference>
<dbReference type="EMBL" id="JAAATW010000001">
    <property type="protein sequence ID" value="NBE06627.1"/>
    <property type="molecule type" value="Genomic_DNA"/>
</dbReference>
<organism evidence="1 2">
    <name type="scientific">Paragemmobacter ruber</name>
    <dbReference type="NCBI Taxonomy" id="1985673"/>
    <lineage>
        <taxon>Bacteria</taxon>
        <taxon>Pseudomonadati</taxon>
        <taxon>Pseudomonadota</taxon>
        <taxon>Alphaproteobacteria</taxon>
        <taxon>Rhodobacterales</taxon>
        <taxon>Paracoccaceae</taxon>
        <taxon>Paragemmobacter</taxon>
    </lineage>
</organism>
<accession>A0ABW9Y2I9</accession>
<reference evidence="2" key="1">
    <citation type="submission" date="2020-01" db="EMBL/GenBank/DDBJ databases">
        <title>Sphingomonas sp. strain CSW-10.</title>
        <authorList>
            <person name="Chen W.-M."/>
        </authorList>
    </citation>
    <scope>NUCLEOTIDE SEQUENCE [LARGE SCALE GENOMIC DNA]</scope>
    <source>
        <strain evidence="2">CCP-1</strain>
    </source>
</reference>
<gene>
    <name evidence="1" type="ORF">GU920_03725</name>
</gene>
<evidence type="ECO:0000313" key="2">
    <source>
        <dbReference type="Proteomes" id="UP001517376"/>
    </source>
</evidence>
<sequence length="96" mass="10581">MTGAQVSYIGAFRQAERSGERLLDRARRRRQELIGTRKVWVVEIATADQGVALHRFMETPRIGDLLARSGADATLVSLRVEEVPGRRCAAGMTAAE</sequence>
<comment type="caution">
    <text evidence="1">The sequence shown here is derived from an EMBL/GenBank/DDBJ whole genome shotgun (WGS) entry which is preliminary data.</text>
</comment>